<evidence type="ECO:0000256" key="9">
    <source>
        <dbReference type="ARBA" id="ARBA00023128"/>
    </source>
</evidence>
<dbReference type="InterPro" id="IPR008027">
    <property type="entry name" value="QCR9"/>
</dbReference>
<dbReference type="Gene3D" id="1.20.5.260">
    <property type="entry name" value="Cytochrome b-c1 complex subunit 9"/>
    <property type="match status" value="1"/>
</dbReference>
<dbReference type="FunFam" id="1.20.5.260:FF:000001">
    <property type="entry name" value="Cytochrome b-c1 complex subunit 9"/>
    <property type="match status" value="1"/>
</dbReference>
<feature type="region of interest" description="Disordered" evidence="12">
    <location>
        <begin position="1"/>
        <end position="22"/>
    </location>
</feature>
<evidence type="ECO:0000256" key="10">
    <source>
        <dbReference type="ARBA" id="ARBA00023136"/>
    </source>
</evidence>
<evidence type="ECO:0000256" key="11">
    <source>
        <dbReference type="ARBA" id="ARBA00044247"/>
    </source>
</evidence>
<dbReference type="Pfam" id="PF05365">
    <property type="entry name" value="UCR_UQCRX_QCR9"/>
    <property type="match status" value="1"/>
</dbReference>
<name>A0A8H7MHS1_9PLEO</name>
<comment type="caution">
    <text evidence="13">The sequence shown here is derived from an EMBL/GenBank/DDBJ whole genome shotgun (WGS) entry which is preliminary data.</text>
</comment>
<keyword evidence="9" id="KW-0496">Mitochondrion</keyword>
<keyword evidence="10" id="KW-0472">Membrane</keyword>
<evidence type="ECO:0000313" key="13">
    <source>
        <dbReference type="EMBL" id="KAF9696819.1"/>
    </source>
</evidence>
<dbReference type="PANTHER" id="PTHR12980">
    <property type="entry name" value="UBIQUINOL-CYTOCHROME C REDUCTASE COMPLEX, SUBUNIT X"/>
    <property type="match status" value="1"/>
</dbReference>
<evidence type="ECO:0000256" key="12">
    <source>
        <dbReference type="SAM" id="MobiDB-lite"/>
    </source>
</evidence>
<dbReference type="OrthoDB" id="44067at2759"/>
<dbReference type="Proteomes" id="UP000651452">
    <property type="component" value="Unassembled WGS sequence"/>
</dbReference>
<proteinExistence type="inferred from homology"/>
<evidence type="ECO:0000256" key="8">
    <source>
        <dbReference type="ARBA" id="ARBA00022989"/>
    </source>
</evidence>
<dbReference type="GO" id="GO:0005743">
    <property type="term" value="C:mitochondrial inner membrane"/>
    <property type="evidence" value="ECO:0007669"/>
    <property type="project" value="UniProtKB-SubCell"/>
</dbReference>
<sequence>MEVEVVEPESAGANQRCPDRRDLGRFSCRPTSNLAAPPPHPSPQPLELCNHLHNGRLREHRLQASLPLRRHDDRTVLTVDYSTIIRSNVTLLGTVFAAAFGMQLAFDTGSERIWDNLNRGRQWKDIKQRYIEAAEDDE</sequence>
<reference evidence="13" key="2">
    <citation type="submission" date="2020-09" db="EMBL/GenBank/DDBJ databases">
        <title>Reference genome assembly for Australian Ascochyta lentis isolate Al4.</title>
        <authorList>
            <person name="Lee R.C."/>
            <person name="Farfan-Caceres L.M."/>
            <person name="Debler J.W."/>
            <person name="Williams A.H."/>
            <person name="Henares B.M."/>
        </authorList>
    </citation>
    <scope>NUCLEOTIDE SEQUENCE</scope>
    <source>
        <strain evidence="13">Al4</strain>
    </source>
</reference>
<evidence type="ECO:0000313" key="14">
    <source>
        <dbReference type="Proteomes" id="UP000651452"/>
    </source>
</evidence>
<keyword evidence="7" id="KW-0249">Electron transport</keyword>
<keyword evidence="8" id="KW-1133">Transmembrane helix</keyword>
<gene>
    <name evidence="13" type="ORF">EKO04_005478</name>
</gene>
<keyword evidence="4" id="KW-0679">Respiratory chain</keyword>
<dbReference type="GO" id="GO:0045275">
    <property type="term" value="C:respiratory chain complex III"/>
    <property type="evidence" value="ECO:0007669"/>
    <property type="project" value="InterPro"/>
</dbReference>
<comment type="similarity">
    <text evidence="2">Belongs to the UQCR10/QCR9 family.</text>
</comment>
<evidence type="ECO:0000256" key="6">
    <source>
        <dbReference type="ARBA" id="ARBA00022792"/>
    </source>
</evidence>
<dbReference type="EMBL" id="RZGK01000009">
    <property type="protein sequence ID" value="KAF9696819.1"/>
    <property type="molecule type" value="Genomic_DNA"/>
</dbReference>
<keyword evidence="6" id="KW-0999">Mitochondrion inner membrane</keyword>
<dbReference type="InterPro" id="IPR036656">
    <property type="entry name" value="QCR9_sf"/>
</dbReference>
<keyword evidence="14" id="KW-1185">Reference proteome</keyword>
<dbReference type="PANTHER" id="PTHR12980:SF0">
    <property type="entry name" value="CYTOCHROME B-C1 COMPLEX SUBUNIT 9"/>
    <property type="match status" value="1"/>
</dbReference>
<evidence type="ECO:0000256" key="7">
    <source>
        <dbReference type="ARBA" id="ARBA00022982"/>
    </source>
</evidence>
<dbReference type="AlphaFoldDB" id="A0A8H7MHS1"/>
<accession>A0A8H7MHS1</accession>
<protein>
    <recommendedName>
        <fullName evidence="11">Complex III subunit 9</fullName>
    </recommendedName>
</protein>
<evidence type="ECO:0000256" key="1">
    <source>
        <dbReference type="ARBA" id="ARBA00004434"/>
    </source>
</evidence>
<organism evidence="13 14">
    <name type="scientific">Ascochyta lentis</name>
    <dbReference type="NCBI Taxonomy" id="205686"/>
    <lineage>
        <taxon>Eukaryota</taxon>
        <taxon>Fungi</taxon>
        <taxon>Dikarya</taxon>
        <taxon>Ascomycota</taxon>
        <taxon>Pezizomycotina</taxon>
        <taxon>Dothideomycetes</taxon>
        <taxon>Pleosporomycetidae</taxon>
        <taxon>Pleosporales</taxon>
        <taxon>Pleosporineae</taxon>
        <taxon>Didymellaceae</taxon>
        <taxon>Ascochyta</taxon>
    </lineage>
</organism>
<evidence type="ECO:0000256" key="3">
    <source>
        <dbReference type="ARBA" id="ARBA00022448"/>
    </source>
</evidence>
<evidence type="ECO:0000256" key="5">
    <source>
        <dbReference type="ARBA" id="ARBA00022692"/>
    </source>
</evidence>
<reference evidence="13" key="1">
    <citation type="submission" date="2018-12" db="EMBL/GenBank/DDBJ databases">
        <authorList>
            <person name="Syme R.A."/>
            <person name="Farfan-Caceres L."/>
            <person name="Lichtenzveig J."/>
        </authorList>
    </citation>
    <scope>NUCLEOTIDE SEQUENCE</scope>
    <source>
        <strain evidence="13">Al4</strain>
    </source>
</reference>
<evidence type="ECO:0000256" key="4">
    <source>
        <dbReference type="ARBA" id="ARBA00022660"/>
    </source>
</evidence>
<comment type="subcellular location">
    <subcellularLocation>
        <location evidence="1">Mitochondrion inner membrane</location>
        <topology evidence="1">Single-pass membrane protein</topology>
    </subcellularLocation>
</comment>
<dbReference type="GO" id="GO:0006122">
    <property type="term" value="P:mitochondrial electron transport, ubiquinol to cytochrome c"/>
    <property type="evidence" value="ECO:0007669"/>
    <property type="project" value="InterPro"/>
</dbReference>
<dbReference type="SUPFAM" id="SSF81514">
    <property type="entry name" value="Subunit X (non-heme 7 kDa protein) of cytochrome bc1 complex (Ubiquinol-cytochrome c reductase)"/>
    <property type="match status" value="1"/>
</dbReference>
<keyword evidence="3" id="KW-0813">Transport</keyword>
<keyword evidence="5" id="KW-0812">Transmembrane</keyword>
<evidence type="ECO:0000256" key="2">
    <source>
        <dbReference type="ARBA" id="ARBA00007856"/>
    </source>
</evidence>